<dbReference type="InterPro" id="IPR054364">
    <property type="entry name" value="Ca3427-like_PBP2"/>
</dbReference>
<dbReference type="SUPFAM" id="SSF53850">
    <property type="entry name" value="Periplasmic binding protein-like II"/>
    <property type="match status" value="1"/>
</dbReference>
<sequence>MKSIRIIGVPEHFNFPFRLLFQENKLVDKGLEIKWTEESRGSGQMIQALNSGEADLAILLTESFFKEAETNPNLKMIGFHVESPLVWGVHVGSKQPFKEIKNVPDPHFLISRKGSGSQLMANVLIKESNFSWDKPATFEEVGNMDGAAKAMELGNSGMFLWEKYTTSPMVKAGIMNRIGEVKSPWPCFVMVTTERAITDFEQELLLVRDEIYSISKQLISDPHLAGLISQSYHLDPMETIEWLSQTKWAISPAISKSELEKIVSNLQEFGIISKPLNAEDHFVTGSAIIN</sequence>
<organism evidence="5 6">
    <name type="scientific">Algoriphagus sanaruensis</name>
    <dbReference type="NCBI Taxonomy" id="1727163"/>
    <lineage>
        <taxon>Bacteria</taxon>
        <taxon>Pseudomonadati</taxon>
        <taxon>Bacteroidota</taxon>
        <taxon>Cytophagia</taxon>
        <taxon>Cytophagales</taxon>
        <taxon>Cyclobacteriaceae</taxon>
        <taxon>Algoriphagus</taxon>
    </lineage>
</organism>
<dbReference type="KEGG" id="alm:AO498_12495"/>
<comment type="similarity">
    <text evidence="2">Belongs to the bacterial solute-binding protein SsuA/TauA family.</text>
</comment>
<dbReference type="Pfam" id="PF22384">
    <property type="entry name" value="PBP2_Ca3427_like"/>
    <property type="match status" value="1"/>
</dbReference>
<evidence type="ECO:0000256" key="3">
    <source>
        <dbReference type="ARBA" id="ARBA00022729"/>
    </source>
</evidence>
<dbReference type="OrthoDB" id="6191474at2"/>
<protein>
    <recommendedName>
        <fullName evidence="4">Ca3427-like PBP 2 domain-containing protein</fullName>
    </recommendedName>
</protein>
<dbReference type="AlphaFoldDB" id="A0A142EQ54"/>
<dbReference type="Gene3D" id="3.40.190.10">
    <property type="entry name" value="Periplasmic binding protein-like II"/>
    <property type="match status" value="2"/>
</dbReference>
<reference evidence="6" key="1">
    <citation type="submission" date="2015-09" db="EMBL/GenBank/DDBJ databases">
        <title>Complete sequence of Algoriphagus sp. M8-2.</title>
        <authorList>
            <person name="Shintani M."/>
        </authorList>
    </citation>
    <scope>NUCLEOTIDE SEQUENCE [LARGE SCALE GENOMIC DNA]</scope>
    <source>
        <strain evidence="6">M8-2</strain>
    </source>
</reference>
<gene>
    <name evidence="5" type="ORF">AO498_12495</name>
</gene>
<keyword evidence="3" id="KW-0732">Signal</keyword>
<proteinExistence type="inferred from homology"/>
<dbReference type="PANTHER" id="PTHR30024:SF47">
    <property type="entry name" value="TAURINE-BINDING PERIPLASMIC PROTEIN"/>
    <property type="match status" value="1"/>
</dbReference>
<dbReference type="Proteomes" id="UP000073816">
    <property type="component" value="Chromosome"/>
</dbReference>
<evidence type="ECO:0000313" key="5">
    <source>
        <dbReference type="EMBL" id="AMQ57259.1"/>
    </source>
</evidence>
<evidence type="ECO:0000313" key="6">
    <source>
        <dbReference type="Proteomes" id="UP000073816"/>
    </source>
</evidence>
<evidence type="ECO:0000259" key="4">
    <source>
        <dbReference type="Pfam" id="PF22384"/>
    </source>
</evidence>
<evidence type="ECO:0000256" key="1">
    <source>
        <dbReference type="ARBA" id="ARBA00004418"/>
    </source>
</evidence>
<dbReference type="PANTHER" id="PTHR30024">
    <property type="entry name" value="ALIPHATIC SULFONATES-BINDING PROTEIN-RELATED"/>
    <property type="match status" value="1"/>
</dbReference>
<evidence type="ECO:0000256" key="2">
    <source>
        <dbReference type="ARBA" id="ARBA00010742"/>
    </source>
</evidence>
<dbReference type="PATRIC" id="fig|1727163.4.peg.2613"/>
<dbReference type="EMBL" id="CP012836">
    <property type="protein sequence ID" value="AMQ57259.1"/>
    <property type="molecule type" value="Genomic_DNA"/>
</dbReference>
<dbReference type="RefSeq" id="WP_067548166.1">
    <property type="nucleotide sequence ID" value="NZ_CP012836.1"/>
</dbReference>
<comment type="subcellular location">
    <subcellularLocation>
        <location evidence="1">Periplasm</location>
    </subcellularLocation>
</comment>
<feature type="domain" description="Ca3427-like PBP 2" evidence="4">
    <location>
        <begin position="87"/>
        <end position="181"/>
    </location>
</feature>
<accession>A0A142EQ54</accession>
<keyword evidence="6" id="KW-1185">Reference proteome</keyword>
<name>A0A142EQ54_9BACT</name>
<reference evidence="5 6" key="2">
    <citation type="journal article" date="2016" name="Genome Announc.">
        <title>Complete Genome Sequence of Algoriphagus sp. Strain M8-2, Isolated from a Brackish Lake.</title>
        <authorList>
            <person name="Muraguchi Y."/>
            <person name="Kushimoto K."/>
            <person name="Ohtsubo Y."/>
            <person name="Suzuki T."/>
            <person name="Dohra H."/>
            <person name="Kimbara K."/>
            <person name="Shintani M."/>
        </authorList>
    </citation>
    <scope>NUCLEOTIDE SEQUENCE [LARGE SCALE GENOMIC DNA]</scope>
    <source>
        <strain evidence="5 6">M8-2</strain>
    </source>
</reference>
<dbReference type="GO" id="GO:0042597">
    <property type="term" value="C:periplasmic space"/>
    <property type="evidence" value="ECO:0007669"/>
    <property type="project" value="UniProtKB-SubCell"/>
</dbReference>
<dbReference type="STRING" id="1727163.AO498_12495"/>